<gene>
    <name evidence="2" type="ORF">S03H2_53860</name>
</gene>
<name>X1I9D0_9ZZZZ</name>
<dbReference type="PANTHER" id="PTHR42663">
    <property type="entry name" value="HYDROLASE C777.06C-RELATED-RELATED"/>
    <property type="match status" value="1"/>
</dbReference>
<dbReference type="InterPro" id="IPR001279">
    <property type="entry name" value="Metallo-B-lactamas"/>
</dbReference>
<dbReference type="PANTHER" id="PTHR42663:SF6">
    <property type="entry name" value="HYDROLASE C777.06C-RELATED"/>
    <property type="match status" value="1"/>
</dbReference>
<feature type="domain" description="Metallo-beta-lactamase" evidence="1">
    <location>
        <begin position="1"/>
        <end position="174"/>
    </location>
</feature>
<organism evidence="2">
    <name type="scientific">marine sediment metagenome</name>
    <dbReference type="NCBI Taxonomy" id="412755"/>
    <lineage>
        <taxon>unclassified sequences</taxon>
        <taxon>metagenomes</taxon>
        <taxon>ecological metagenomes</taxon>
    </lineage>
</organism>
<protein>
    <recommendedName>
        <fullName evidence="1">Metallo-beta-lactamase domain-containing protein</fullName>
    </recommendedName>
</protein>
<sequence>AILLTHHHYDHIRDIPAIAMNLFLQGVTTSIYATQSVYDALTTYLLNGKLYPNFLEQPPENPTVKFTIIKPHQTKQIEGYSILAVPVNHTDPTVGYQVTSPDGKTVFYTSDTGPGLTNCWEYVSPQLLIIEVTAPNRYEEWAKESGHLTPSLLKQELTDFQEIRGYLPRVITVHMNPGLEKEIEAEIAAVARALNNPITLAYEGMQLQL</sequence>
<dbReference type="AlphaFoldDB" id="X1I9D0"/>
<dbReference type="SUPFAM" id="SSF56281">
    <property type="entry name" value="Metallo-hydrolase/oxidoreductase"/>
    <property type="match status" value="1"/>
</dbReference>
<feature type="non-terminal residue" evidence="2">
    <location>
        <position position="1"/>
    </location>
</feature>
<dbReference type="InterPro" id="IPR036866">
    <property type="entry name" value="RibonucZ/Hydroxyglut_hydro"/>
</dbReference>
<dbReference type="Gene3D" id="3.60.15.10">
    <property type="entry name" value="Ribonuclease Z/Hydroxyacylglutathione hydrolase-like"/>
    <property type="match status" value="1"/>
</dbReference>
<reference evidence="2" key="1">
    <citation type="journal article" date="2014" name="Front. Microbiol.">
        <title>High frequency of phylogenetically diverse reductive dehalogenase-homologous genes in deep subseafloor sedimentary metagenomes.</title>
        <authorList>
            <person name="Kawai M."/>
            <person name="Futagami T."/>
            <person name="Toyoda A."/>
            <person name="Takaki Y."/>
            <person name="Nishi S."/>
            <person name="Hori S."/>
            <person name="Arai W."/>
            <person name="Tsubouchi T."/>
            <person name="Morono Y."/>
            <person name="Uchiyama I."/>
            <person name="Ito T."/>
            <person name="Fujiyama A."/>
            <person name="Inagaki F."/>
            <person name="Takami H."/>
        </authorList>
    </citation>
    <scope>NUCLEOTIDE SEQUENCE</scope>
    <source>
        <strain evidence="2">Expedition CK06-06</strain>
    </source>
</reference>
<dbReference type="EMBL" id="BARU01034302">
    <property type="protein sequence ID" value="GAH62709.1"/>
    <property type="molecule type" value="Genomic_DNA"/>
</dbReference>
<dbReference type="Pfam" id="PF12706">
    <property type="entry name" value="Lactamase_B_2"/>
    <property type="match status" value="1"/>
</dbReference>
<evidence type="ECO:0000313" key="2">
    <source>
        <dbReference type="EMBL" id="GAH62709.1"/>
    </source>
</evidence>
<evidence type="ECO:0000259" key="1">
    <source>
        <dbReference type="Pfam" id="PF12706"/>
    </source>
</evidence>
<comment type="caution">
    <text evidence="2">The sequence shown here is derived from an EMBL/GenBank/DDBJ whole genome shotgun (WGS) entry which is preliminary data.</text>
</comment>
<accession>X1I9D0</accession>
<proteinExistence type="predicted"/>